<reference evidence="3 4" key="1">
    <citation type="submission" date="2012-12" db="EMBL/GenBank/DDBJ databases">
        <title>Novel taxa of Listeriaceae from agricultural environments in the United States.</title>
        <authorList>
            <person name="den Bakker H.C."/>
            <person name="Allred A."/>
            <person name="Warchocki S."/>
            <person name="Wright E.M."/>
            <person name="Burrell A."/>
            <person name="Nightingale K.K."/>
            <person name="Kephart D."/>
            <person name="Wiedmann M."/>
        </authorList>
    </citation>
    <scope>NUCLEOTIDE SEQUENCE [LARGE SCALE GENOMIC DNA]</scope>
    <source>
        <strain evidence="3 4">FSL S10-1203</strain>
    </source>
</reference>
<proteinExistence type="predicted"/>
<dbReference type="InterPro" id="IPR013783">
    <property type="entry name" value="Ig-like_fold"/>
</dbReference>
<feature type="domain" description="Bacterial Ig" evidence="2">
    <location>
        <begin position="244"/>
        <end position="324"/>
    </location>
</feature>
<dbReference type="Pfam" id="PF00041">
    <property type="entry name" value="fn3"/>
    <property type="match status" value="1"/>
</dbReference>
<dbReference type="PATRIC" id="fig|1265822.4.peg.1803"/>
<organism evidence="3 4">
    <name type="scientific">Listeria fleischmannii FSL S10-1203</name>
    <dbReference type="NCBI Taxonomy" id="1265822"/>
    <lineage>
        <taxon>Bacteria</taxon>
        <taxon>Bacillati</taxon>
        <taxon>Bacillota</taxon>
        <taxon>Bacilli</taxon>
        <taxon>Bacillales</taxon>
        <taxon>Listeriaceae</taxon>
        <taxon>Listeria</taxon>
    </lineage>
</organism>
<feature type="domain" description="Fibronectin type-III" evidence="1">
    <location>
        <begin position="3"/>
        <end position="69"/>
    </location>
</feature>
<dbReference type="SUPFAM" id="SSF49265">
    <property type="entry name" value="Fibronectin type III"/>
    <property type="match status" value="1"/>
</dbReference>
<dbReference type="CDD" id="cd00063">
    <property type="entry name" value="FN3"/>
    <property type="match status" value="1"/>
</dbReference>
<name>W7DT44_9LIST</name>
<protein>
    <recommendedName>
        <fullName evidence="5">Fibronectin type-III domain-containing protein</fullName>
    </recommendedName>
</protein>
<evidence type="ECO:0000259" key="1">
    <source>
        <dbReference type="Pfam" id="PF00041"/>
    </source>
</evidence>
<evidence type="ECO:0000313" key="3">
    <source>
        <dbReference type="EMBL" id="EUJ56626.1"/>
    </source>
</evidence>
<dbReference type="EMBL" id="AODM01000030">
    <property type="protein sequence ID" value="EUJ56626.1"/>
    <property type="molecule type" value="Genomic_DNA"/>
</dbReference>
<evidence type="ECO:0000313" key="4">
    <source>
        <dbReference type="Proteomes" id="UP000019241"/>
    </source>
</evidence>
<evidence type="ECO:0000259" key="2">
    <source>
        <dbReference type="Pfam" id="PF20622"/>
    </source>
</evidence>
<sequence>MKEFTATSITFAWEPVELARYYVFKVNGVISNVSTNEITVNNLTPKTKYTASVFAFSGFLNGEKSEVTQKTRMKMPTVGEYRYGETYILLDTDDDPNVMRAPISDVDGNYIATGSVTNGKGKIYVLGNAKIIAGHDYLVTVTDETDPNNKVASMPARITAKIASLSVHDVTVSDKVVSGVTDPNGQVRISQNGTAKTVVTADATTGAFTFTLSSCVVGDVILVETKVGSIYPSSKTVTVRDTSGSITVNNYTLNTSYVTGTYTGDVVNIALEVNSVLATKIKVLSETTYQYYSKGVITSEMDSAYIIAYDSANKQLDKKKITINKA</sequence>
<dbReference type="Pfam" id="PF20622">
    <property type="entry name" value="Big_15"/>
    <property type="match status" value="1"/>
</dbReference>
<dbReference type="InterPro" id="IPR003961">
    <property type="entry name" value="FN3_dom"/>
</dbReference>
<dbReference type="AlphaFoldDB" id="W7DT44"/>
<comment type="caution">
    <text evidence="3">The sequence shown here is derived from an EMBL/GenBank/DDBJ whole genome shotgun (WGS) entry which is preliminary data.</text>
</comment>
<accession>W7DT44</accession>
<evidence type="ECO:0008006" key="5">
    <source>
        <dbReference type="Google" id="ProtNLM"/>
    </source>
</evidence>
<dbReference type="Gene3D" id="2.60.40.10">
    <property type="entry name" value="Immunoglobulins"/>
    <property type="match status" value="1"/>
</dbReference>
<dbReference type="InterPro" id="IPR036116">
    <property type="entry name" value="FN3_sf"/>
</dbReference>
<dbReference type="Proteomes" id="UP000019241">
    <property type="component" value="Unassembled WGS sequence"/>
</dbReference>
<gene>
    <name evidence="3" type="ORF">MCOL2_08871</name>
</gene>
<dbReference type="InterPro" id="IPR046746">
    <property type="entry name" value="Big_15"/>
</dbReference>